<dbReference type="InterPro" id="IPR043153">
    <property type="entry name" value="DENN_C"/>
</dbReference>
<dbReference type="eggNOG" id="KOG3569">
    <property type="taxonomic scope" value="Eukaryota"/>
</dbReference>
<dbReference type="EMBL" id="DS113440">
    <property type="protein sequence ID" value="EAY05768.1"/>
    <property type="molecule type" value="Genomic_DNA"/>
</dbReference>
<dbReference type="PANTHER" id="PTHR13196:SF14">
    <property type="entry name" value="UDENN DOMAIN-CONTAINING PROTEIN"/>
    <property type="match status" value="1"/>
</dbReference>
<feature type="region of interest" description="Disordered" evidence="1">
    <location>
        <begin position="507"/>
        <end position="579"/>
    </location>
</feature>
<dbReference type="Proteomes" id="UP000001542">
    <property type="component" value="Unassembled WGS sequence"/>
</dbReference>
<feature type="domain" description="UDENN" evidence="2">
    <location>
        <begin position="13"/>
        <end position="381"/>
    </location>
</feature>
<gene>
    <name evidence="3" type="ORF">TVAG_138370</name>
</gene>
<dbReference type="InterPro" id="IPR037516">
    <property type="entry name" value="Tripartite_DENN"/>
</dbReference>
<dbReference type="PANTHER" id="PTHR13196">
    <property type="entry name" value="DENN DOMAIN-CONTAINING"/>
    <property type="match status" value="1"/>
</dbReference>
<evidence type="ECO:0000256" key="1">
    <source>
        <dbReference type="SAM" id="MobiDB-lite"/>
    </source>
</evidence>
<organism evidence="3 4">
    <name type="scientific">Trichomonas vaginalis (strain ATCC PRA-98 / G3)</name>
    <dbReference type="NCBI Taxonomy" id="412133"/>
    <lineage>
        <taxon>Eukaryota</taxon>
        <taxon>Metamonada</taxon>
        <taxon>Parabasalia</taxon>
        <taxon>Trichomonadida</taxon>
        <taxon>Trichomonadidae</taxon>
        <taxon>Trichomonas</taxon>
    </lineage>
</organism>
<dbReference type="AlphaFoldDB" id="A2ENJ0"/>
<dbReference type="OMA" id="HININCG"/>
<dbReference type="VEuPathDB" id="TrichDB:TVAG_138370"/>
<feature type="region of interest" description="Disordered" evidence="1">
    <location>
        <begin position="591"/>
        <end position="654"/>
    </location>
</feature>
<dbReference type="GO" id="GO:1901981">
    <property type="term" value="F:phosphatidylinositol phosphate binding"/>
    <property type="evidence" value="ECO:0000318"/>
    <property type="project" value="GO_Central"/>
</dbReference>
<feature type="compositionally biased region" description="Polar residues" evidence="1">
    <location>
        <begin position="561"/>
        <end position="576"/>
    </location>
</feature>
<protein>
    <recommendedName>
        <fullName evidence="2">UDENN domain-containing protein</fullName>
    </recommendedName>
</protein>
<dbReference type="OrthoDB" id="6019893at2759"/>
<dbReference type="GO" id="GO:0006897">
    <property type="term" value="P:endocytosis"/>
    <property type="evidence" value="ECO:0000318"/>
    <property type="project" value="GO_Central"/>
</dbReference>
<dbReference type="Gene3D" id="3.30.450.200">
    <property type="match status" value="1"/>
</dbReference>
<dbReference type="GO" id="GO:0005085">
    <property type="term" value="F:guanyl-nucleotide exchange factor activity"/>
    <property type="evidence" value="ECO:0007669"/>
    <property type="project" value="InterPro"/>
</dbReference>
<accession>A2ENJ0</accession>
<dbReference type="GO" id="GO:0005829">
    <property type="term" value="C:cytosol"/>
    <property type="evidence" value="ECO:0000318"/>
    <property type="project" value="GO_Central"/>
</dbReference>
<feature type="compositionally biased region" description="Polar residues" evidence="1">
    <location>
        <begin position="517"/>
        <end position="528"/>
    </location>
</feature>
<dbReference type="SMART" id="SM00799">
    <property type="entry name" value="DENN"/>
    <property type="match status" value="1"/>
</dbReference>
<reference evidence="3" key="2">
    <citation type="journal article" date="2007" name="Science">
        <title>Draft genome sequence of the sexually transmitted pathogen Trichomonas vaginalis.</title>
        <authorList>
            <person name="Carlton J.M."/>
            <person name="Hirt R.P."/>
            <person name="Silva J.C."/>
            <person name="Delcher A.L."/>
            <person name="Schatz M."/>
            <person name="Zhao Q."/>
            <person name="Wortman J.R."/>
            <person name="Bidwell S.L."/>
            <person name="Alsmark U.C.M."/>
            <person name="Besteiro S."/>
            <person name="Sicheritz-Ponten T."/>
            <person name="Noel C.J."/>
            <person name="Dacks J.B."/>
            <person name="Foster P.G."/>
            <person name="Simillion C."/>
            <person name="Van de Peer Y."/>
            <person name="Miranda-Saavedra D."/>
            <person name="Barton G.J."/>
            <person name="Westrop G.D."/>
            <person name="Mueller S."/>
            <person name="Dessi D."/>
            <person name="Fiori P.L."/>
            <person name="Ren Q."/>
            <person name="Paulsen I."/>
            <person name="Zhang H."/>
            <person name="Bastida-Corcuera F.D."/>
            <person name="Simoes-Barbosa A."/>
            <person name="Brown M.T."/>
            <person name="Hayes R.D."/>
            <person name="Mukherjee M."/>
            <person name="Okumura C.Y."/>
            <person name="Schneider R."/>
            <person name="Smith A.J."/>
            <person name="Vanacova S."/>
            <person name="Villalvazo M."/>
            <person name="Haas B.J."/>
            <person name="Pertea M."/>
            <person name="Feldblyum T.V."/>
            <person name="Utterback T.R."/>
            <person name="Shu C.L."/>
            <person name="Osoegawa K."/>
            <person name="de Jong P.J."/>
            <person name="Hrdy I."/>
            <person name="Horvathova L."/>
            <person name="Zubacova Z."/>
            <person name="Dolezal P."/>
            <person name="Malik S.B."/>
            <person name="Logsdon J.M. Jr."/>
            <person name="Henze K."/>
            <person name="Gupta A."/>
            <person name="Wang C.C."/>
            <person name="Dunne R.L."/>
            <person name="Upcroft J.A."/>
            <person name="Upcroft P."/>
            <person name="White O."/>
            <person name="Salzberg S.L."/>
            <person name="Tang P."/>
            <person name="Chiu C.-H."/>
            <person name="Lee Y.-S."/>
            <person name="Embley T.M."/>
            <person name="Coombs G.H."/>
            <person name="Mottram J.C."/>
            <person name="Tachezy J."/>
            <person name="Fraser-Liggett C.M."/>
            <person name="Johnson P.J."/>
        </authorList>
    </citation>
    <scope>NUCLEOTIDE SEQUENCE [LARGE SCALE GENOMIC DNA]</scope>
    <source>
        <strain evidence="3">G3</strain>
    </source>
</reference>
<dbReference type="InterPro" id="IPR001194">
    <property type="entry name" value="cDENN_dom"/>
</dbReference>
<feature type="compositionally biased region" description="Polar residues" evidence="1">
    <location>
        <begin position="614"/>
        <end position="628"/>
    </location>
</feature>
<evidence type="ECO:0000313" key="4">
    <source>
        <dbReference type="Proteomes" id="UP000001542"/>
    </source>
</evidence>
<feature type="region of interest" description="Disordered" evidence="1">
    <location>
        <begin position="399"/>
        <end position="444"/>
    </location>
</feature>
<dbReference type="Gene3D" id="3.40.50.11500">
    <property type="match status" value="1"/>
</dbReference>
<feature type="compositionally biased region" description="Low complexity" evidence="1">
    <location>
        <begin position="529"/>
        <end position="541"/>
    </location>
</feature>
<feature type="compositionally biased region" description="Polar residues" evidence="1">
    <location>
        <begin position="592"/>
        <end position="605"/>
    </location>
</feature>
<dbReference type="STRING" id="5722.A2ENJ0"/>
<dbReference type="VEuPathDB" id="TrichDB:TVAGG3_0733240"/>
<dbReference type="RefSeq" id="XP_001317991.1">
    <property type="nucleotide sequence ID" value="XM_001317956.1"/>
</dbReference>
<name>A2ENJ0_TRIV3</name>
<dbReference type="GO" id="GO:0032456">
    <property type="term" value="P:endocytic recycling"/>
    <property type="evidence" value="ECO:0000318"/>
    <property type="project" value="GO_Central"/>
</dbReference>
<proteinExistence type="predicted"/>
<keyword evidence="4" id="KW-1185">Reference proteome</keyword>
<dbReference type="Pfam" id="PF02141">
    <property type="entry name" value="DENN"/>
    <property type="match status" value="1"/>
</dbReference>
<evidence type="ECO:0000313" key="3">
    <source>
        <dbReference type="EMBL" id="EAY05768.1"/>
    </source>
</evidence>
<dbReference type="InParanoid" id="A2ENJ0"/>
<sequence>MLRFCTEGGPLIDYVFNIIVSKADTKFDVAFEQVYPKEPADPKFVNTFKVFVYPDANAIESNSFFNFIIGDTAVDFNHGFIKYDNNTTGRCIISKYYYPTLFKKLLVSHKNDLQDIAKVLVVEPNQTEINVDGKDYQLSGASEKQKLLKIIFKTFSPFEISKIIINMLEARHIFPISLNLSKLSRAVAALPLLIEPFRWNMNQIPVLPIALKDATNIPVPTMIGISDPTILLEGRIDNHILVNLDTFCVVENPPFNVDSPKALDVLTLQLGFQNQVTDELKHWAKLKSFPHKHIQKIIRLFISEYLMIFTGRVRNVNDFVAATSKFPEALAESQVIHDLAQLDALPPQIKSRFNDFFAEIFNGSAPQVKLYKSPSSSCKQNAMSISPSKPELVKQQPDLLGISDGQSDNGQTTAEAPQRSSSMSFNPFFDMSTPASTPSKEETKAVGFGPFANQQTTQQAPVNEVTDLFAPGPARNSADLFAPAPSNDLFGQTTPVKDIFQPQQQSTPINDLFGQTPPANRSPFASQQTATPNNNPFANTFVKDPFSSQKAQTPGKDFFGISSSPVQPRNQPQVSMTLGREDNKPTFISFDAQPNSMQKSSSNTFDPFADFSAGQGNMNPSPNKSSNAFDPFISPMVPKTKKPDRNSNNFDLFS</sequence>
<dbReference type="SMR" id="A2ENJ0"/>
<dbReference type="InterPro" id="IPR040032">
    <property type="entry name" value="DENND1A/B/C"/>
</dbReference>
<evidence type="ECO:0000259" key="2">
    <source>
        <dbReference type="PROSITE" id="PS50211"/>
    </source>
</evidence>
<reference evidence="3" key="1">
    <citation type="submission" date="2006-10" db="EMBL/GenBank/DDBJ databases">
        <authorList>
            <person name="Amadeo P."/>
            <person name="Zhao Q."/>
            <person name="Wortman J."/>
            <person name="Fraser-Liggett C."/>
            <person name="Carlton J."/>
        </authorList>
    </citation>
    <scope>NUCLEOTIDE SEQUENCE</scope>
    <source>
        <strain evidence="3">G3</strain>
    </source>
</reference>
<dbReference type="PROSITE" id="PS50211">
    <property type="entry name" value="DENN"/>
    <property type="match status" value="1"/>
</dbReference>
<feature type="compositionally biased region" description="Polar residues" evidence="1">
    <location>
        <begin position="404"/>
        <end position="425"/>
    </location>
</feature>
<dbReference type="KEGG" id="tva:4763638"/>